<organism evidence="9 10">
    <name type="scientific">Streptosporangium longisporum</name>
    <dbReference type="NCBI Taxonomy" id="46187"/>
    <lineage>
        <taxon>Bacteria</taxon>
        <taxon>Bacillati</taxon>
        <taxon>Actinomycetota</taxon>
        <taxon>Actinomycetes</taxon>
        <taxon>Streptosporangiales</taxon>
        <taxon>Streptosporangiaceae</taxon>
        <taxon>Streptosporangium</taxon>
    </lineage>
</organism>
<reference evidence="10" key="1">
    <citation type="journal article" date="2019" name="Int. J. Syst. Evol. Microbiol.">
        <title>The Global Catalogue of Microorganisms (GCM) 10K type strain sequencing project: providing services to taxonomists for standard genome sequencing and annotation.</title>
        <authorList>
            <consortium name="The Broad Institute Genomics Platform"/>
            <consortium name="The Broad Institute Genome Sequencing Center for Infectious Disease"/>
            <person name="Wu L."/>
            <person name="Ma J."/>
        </authorList>
    </citation>
    <scope>NUCLEOTIDE SEQUENCE [LARGE SCALE GENOMIC DNA]</scope>
    <source>
        <strain evidence="10">JCM 3106</strain>
    </source>
</reference>
<keyword evidence="4 8" id="KW-0812">Transmembrane</keyword>
<feature type="transmembrane region" description="Helical" evidence="8">
    <location>
        <begin position="131"/>
        <end position="156"/>
    </location>
</feature>
<accession>A0ABP6KJ50</accession>
<keyword evidence="6 8" id="KW-1133">Transmembrane helix</keyword>
<evidence type="ECO:0000256" key="8">
    <source>
        <dbReference type="SAM" id="Phobius"/>
    </source>
</evidence>
<gene>
    <name evidence="9" type="ORF">GCM10017559_34900</name>
</gene>
<keyword evidence="10" id="KW-1185">Reference proteome</keyword>
<dbReference type="Proteomes" id="UP001499930">
    <property type="component" value="Unassembled WGS sequence"/>
</dbReference>
<evidence type="ECO:0000256" key="2">
    <source>
        <dbReference type="ARBA" id="ARBA00007776"/>
    </source>
</evidence>
<dbReference type="NCBIfam" id="TIGR03426">
    <property type="entry name" value="shape_MreD"/>
    <property type="match status" value="1"/>
</dbReference>
<evidence type="ECO:0000256" key="7">
    <source>
        <dbReference type="ARBA" id="ARBA00023136"/>
    </source>
</evidence>
<feature type="transmembrane region" description="Helical" evidence="8">
    <location>
        <begin position="104"/>
        <end position="125"/>
    </location>
</feature>
<dbReference type="InterPro" id="IPR007227">
    <property type="entry name" value="Cell_shape_determining_MreD"/>
</dbReference>
<comment type="caution">
    <text evidence="9">The sequence shown here is derived from an EMBL/GenBank/DDBJ whole genome shotgun (WGS) entry which is preliminary data.</text>
</comment>
<comment type="similarity">
    <text evidence="2">Belongs to the MreD family.</text>
</comment>
<keyword evidence="5" id="KW-0133">Cell shape</keyword>
<evidence type="ECO:0000256" key="3">
    <source>
        <dbReference type="ARBA" id="ARBA00022475"/>
    </source>
</evidence>
<name>A0ABP6KJ50_9ACTN</name>
<protein>
    <recommendedName>
        <fullName evidence="11">Rod shape-determining protein MreD</fullName>
    </recommendedName>
</protein>
<comment type="subcellular location">
    <subcellularLocation>
        <location evidence="1">Cell membrane</location>
        <topology evidence="1">Multi-pass membrane protein</topology>
    </subcellularLocation>
</comment>
<evidence type="ECO:0000256" key="5">
    <source>
        <dbReference type="ARBA" id="ARBA00022960"/>
    </source>
</evidence>
<dbReference type="RefSeq" id="WP_344895789.1">
    <property type="nucleotide sequence ID" value="NZ_BAAAWD010000007.1"/>
</dbReference>
<evidence type="ECO:0000256" key="4">
    <source>
        <dbReference type="ARBA" id="ARBA00022692"/>
    </source>
</evidence>
<evidence type="ECO:0000256" key="6">
    <source>
        <dbReference type="ARBA" id="ARBA00022989"/>
    </source>
</evidence>
<dbReference type="EMBL" id="BAAAWD010000007">
    <property type="protein sequence ID" value="GAA3009443.1"/>
    <property type="molecule type" value="Genomic_DNA"/>
</dbReference>
<keyword evidence="7 8" id="KW-0472">Membrane</keyword>
<evidence type="ECO:0008006" key="11">
    <source>
        <dbReference type="Google" id="ProtNLM"/>
    </source>
</evidence>
<proteinExistence type="inferred from homology"/>
<feature type="transmembrane region" description="Helical" evidence="8">
    <location>
        <begin position="73"/>
        <end position="92"/>
    </location>
</feature>
<evidence type="ECO:0000256" key="1">
    <source>
        <dbReference type="ARBA" id="ARBA00004651"/>
    </source>
</evidence>
<evidence type="ECO:0000313" key="9">
    <source>
        <dbReference type="EMBL" id="GAA3009443.1"/>
    </source>
</evidence>
<sequence length="179" mass="18109">MGRTVAFAVLVLGIMVAQVSVVNLLPLPGHAAPDLVLLAVVGYALARGAVPGAVPGAVAGFVTGLVSDVLPPVAHLFGHNALVFCIVGSVAGRAARGRPGAEPLVALACAAAGPAIAMVTGALLGDPRSDLSLLATVLPQTVVYTMLAAPPVVWAVRRLVRGPEPQPVHLRAYVMRSRA</sequence>
<evidence type="ECO:0000313" key="10">
    <source>
        <dbReference type="Proteomes" id="UP001499930"/>
    </source>
</evidence>
<keyword evidence="3" id="KW-1003">Cell membrane</keyword>